<dbReference type="EMBL" id="CAJVQC010169963">
    <property type="protein sequence ID" value="CAG8850271.1"/>
    <property type="molecule type" value="Genomic_DNA"/>
</dbReference>
<evidence type="ECO:0000313" key="1">
    <source>
        <dbReference type="EMBL" id="CAG8850271.1"/>
    </source>
</evidence>
<accession>A0ACA9SXC6</accession>
<comment type="caution">
    <text evidence="1">The sequence shown here is derived from an EMBL/GenBank/DDBJ whole genome shotgun (WGS) entry which is preliminary data.</text>
</comment>
<evidence type="ECO:0000313" key="2">
    <source>
        <dbReference type="Proteomes" id="UP000789920"/>
    </source>
</evidence>
<proteinExistence type="predicted"/>
<sequence length="74" mass="8092">LTKLSISISEISRSDDDSLEAAIKSIKLLHNNVLEKHDSDFINGAVEKPKDSGIAVIIENSENEDSNLSNDILK</sequence>
<dbReference type="Proteomes" id="UP000789920">
    <property type="component" value="Unassembled WGS sequence"/>
</dbReference>
<organism evidence="1 2">
    <name type="scientific">Racocetra persica</name>
    <dbReference type="NCBI Taxonomy" id="160502"/>
    <lineage>
        <taxon>Eukaryota</taxon>
        <taxon>Fungi</taxon>
        <taxon>Fungi incertae sedis</taxon>
        <taxon>Mucoromycota</taxon>
        <taxon>Glomeromycotina</taxon>
        <taxon>Glomeromycetes</taxon>
        <taxon>Diversisporales</taxon>
        <taxon>Gigasporaceae</taxon>
        <taxon>Racocetra</taxon>
    </lineage>
</organism>
<protein>
    <submittedName>
        <fullName evidence="1">4190_t:CDS:1</fullName>
    </submittedName>
</protein>
<feature type="non-terminal residue" evidence="1">
    <location>
        <position position="1"/>
    </location>
</feature>
<reference evidence="1" key="1">
    <citation type="submission" date="2021-06" db="EMBL/GenBank/DDBJ databases">
        <authorList>
            <person name="Kallberg Y."/>
            <person name="Tangrot J."/>
            <person name="Rosling A."/>
        </authorList>
    </citation>
    <scope>NUCLEOTIDE SEQUENCE</scope>
    <source>
        <strain evidence="1">MA461A</strain>
    </source>
</reference>
<keyword evidence="2" id="KW-1185">Reference proteome</keyword>
<name>A0ACA9SXC6_9GLOM</name>
<gene>
    <name evidence="1" type="ORF">RPERSI_LOCUS36006</name>
</gene>